<gene>
    <name evidence="2" type="ORF">NM961_17375</name>
</gene>
<accession>A0ABT1QW29</accession>
<dbReference type="EMBL" id="JANFQO010000017">
    <property type="protein sequence ID" value="MCQ4166491.1"/>
    <property type="molecule type" value="Genomic_DNA"/>
</dbReference>
<comment type="similarity">
    <text evidence="1">Belongs to the short-chain dehydrogenases/reductases (SDR) family.</text>
</comment>
<proteinExistence type="inferred from homology"/>
<reference evidence="2" key="1">
    <citation type="submission" date="2022-07" db="EMBL/GenBank/DDBJ databases">
        <title>Tahibacter sp., a new gammaproteobacterium isolated from the silt sample collected at pig farm.</title>
        <authorList>
            <person name="Chen H."/>
        </authorList>
    </citation>
    <scope>NUCLEOTIDE SEQUENCE</scope>
    <source>
        <strain evidence="2">P2K</strain>
    </source>
</reference>
<dbReference type="InterPro" id="IPR036291">
    <property type="entry name" value="NAD(P)-bd_dom_sf"/>
</dbReference>
<dbReference type="InterPro" id="IPR002347">
    <property type="entry name" value="SDR_fam"/>
</dbReference>
<comment type="caution">
    <text evidence="2">The sequence shown here is derived from an EMBL/GenBank/DDBJ whole genome shotgun (WGS) entry which is preliminary data.</text>
</comment>
<dbReference type="PRINTS" id="PR00081">
    <property type="entry name" value="GDHRDH"/>
</dbReference>
<sequence length="257" mass="26029">MDLQLAGKTAIVTGASRGIGRAIAVALAAEGASVVAVARSGDALRQLVGALPVPGLAVAADLREDAAAEHVVAQALGLSGRLDILVNNAGATVRGDFLALDDGAWQDGFALKFFGAMRLCRAAWPSLRARAGAIVNVVGIGGRSGSAEFSIGGAVNAALLNLTKALADRGVADGVRVNAVNPSSIATDRLQARVRTQAAAQGVDEAEAARRIAAELRVARFGTPEEIAAAVVFLASPRAAYCQGTILDVDGGQTRTL</sequence>
<name>A0ABT1QW29_9GAMM</name>
<dbReference type="Gene3D" id="3.40.50.720">
    <property type="entry name" value="NAD(P)-binding Rossmann-like Domain"/>
    <property type="match status" value="1"/>
</dbReference>
<evidence type="ECO:0000256" key="1">
    <source>
        <dbReference type="ARBA" id="ARBA00006484"/>
    </source>
</evidence>
<evidence type="ECO:0000313" key="3">
    <source>
        <dbReference type="Proteomes" id="UP001165498"/>
    </source>
</evidence>
<dbReference type="Pfam" id="PF13561">
    <property type="entry name" value="adh_short_C2"/>
    <property type="match status" value="1"/>
</dbReference>
<evidence type="ECO:0000313" key="2">
    <source>
        <dbReference type="EMBL" id="MCQ4166491.1"/>
    </source>
</evidence>
<dbReference type="InterPro" id="IPR050259">
    <property type="entry name" value="SDR"/>
</dbReference>
<organism evidence="2 3">
    <name type="scientific">Tahibacter harae</name>
    <dbReference type="NCBI Taxonomy" id="2963937"/>
    <lineage>
        <taxon>Bacteria</taxon>
        <taxon>Pseudomonadati</taxon>
        <taxon>Pseudomonadota</taxon>
        <taxon>Gammaproteobacteria</taxon>
        <taxon>Lysobacterales</taxon>
        <taxon>Rhodanobacteraceae</taxon>
        <taxon>Tahibacter</taxon>
    </lineage>
</organism>
<dbReference type="Proteomes" id="UP001165498">
    <property type="component" value="Unassembled WGS sequence"/>
</dbReference>
<dbReference type="RefSeq" id="WP_255915676.1">
    <property type="nucleotide sequence ID" value="NZ_JANFQO010000017.1"/>
</dbReference>
<dbReference type="PRINTS" id="PR00080">
    <property type="entry name" value="SDRFAMILY"/>
</dbReference>
<dbReference type="PANTHER" id="PTHR42879">
    <property type="entry name" value="3-OXOACYL-(ACYL-CARRIER-PROTEIN) REDUCTASE"/>
    <property type="match status" value="1"/>
</dbReference>
<keyword evidence="3" id="KW-1185">Reference proteome</keyword>
<protein>
    <submittedName>
        <fullName evidence="2">SDR family oxidoreductase</fullName>
    </submittedName>
</protein>
<dbReference type="SUPFAM" id="SSF51735">
    <property type="entry name" value="NAD(P)-binding Rossmann-fold domains"/>
    <property type="match status" value="1"/>
</dbReference>